<keyword evidence="2" id="KW-1185">Reference proteome</keyword>
<name>A0ABX4EW64_9BORD</name>
<organism evidence="1 2">
    <name type="scientific">Bordetella genomosp. 1</name>
    <dbReference type="NCBI Taxonomy" id="1395607"/>
    <lineage>
        <taxon>Bacteria</taxon>
        <taxon>Pseudomonadati</taxon>
        <taxon>Pseudomonadota</taxon>
        <taxon>Betaproteobacteria</taxon>
        <taxon>Burkholderiales</taxon>
        <taxon>Alcaligenaceae</taxon>
        <taxon>Bordetella</taxon>
    </lineage>
</organism>
<gene>
    <name evidence="1" type="ORF">CAL27_18745</name>
</gene>
<protein>
    <recommendedName>
        <fullName evidence="3">RNA polymerase sigma-70 region 4 domain-containing protein</fullName>
    </recommendedName>
</protein>
<sequence length="78" mass="8936">MTHRTVAVNDQGLRIGEDHQRAKLTDAQVELMRDMHENQGVGYKRLARIFGVSPSHARHICQYRKRAQVAKAYRPVPA</sequence>
<evidence type="ECO:0000313" key="1">
    <source>
        <dbReference type="EMBL" id="OZI58721.1"/>
    </source>
</evidence>
<proteinExistence type="predicted"/>
<evidence type="ECO:0008006" key="3">
    <source>
        <dbReference type="Google" id="ProtNLM"/>
    </source>
</evidence>
<dbReference type="EMBL" id="NEVR01000004">
    <property type="protein sequence ID" value="OZI58721.1"/>
    <property type="molecule type" value="Genomic_DNA"/>
</dbReference>
<accession>A0ABX4EW64</accession>
<dbReference type="RefSeq" id="WP_094832445.1">
    <property type="nucleotide sequence ID" value="NZ_NEVR01000004.1"/>
</dbReference>
<reference evidence="1 2" key="1">
    <citation type="submission" date="2017-05" db="EMBL/GenBank/DDBJ databases">
        <title>Complete and WGS of Bordetella genogroups.</title>
        <authorList>
            <person name="Spilker T."/>
            <person name="Lipuma J."/>
        </authorList>
    </citation>
    <scope>NUCLEOTIDE SEQUENCE [LARGE SCALE GENOMIC DNA]</scope>
    <source>
        <strain evidence="1 2">AU9795</strain>
    </source>
</reference>
<dbReference type="Proteomes" id="UP000216354">
    <property type="component" value="Unassembled WGS sequence"/>
</dbReference>
<evidence type="ECO:0000313" key="2">
    <source>
        <dbReference type="Proteomes" id="UP000216354"/>
    </source>
</evidence>
<comment type="caution">
    <text evidence="1">The sequence shown here is derived from an EMBL/GenBank/DDBJ whole genome shotgun (WGS) entry which is preliminary data.</text>
</comment>
<dbReference type="Gene3D" id="1.10.10.60">
    <property type="entry name" value="Homeodomain-like"/>
    <property type="match status" value="1"/>
</dbReference>